<keyword evidence="3" id="KW-1185">Reference proteome</keyword>
<dbReference type="HOGENOM" id="CLU_2994886_0_0_9"/>
<dbReference type="Proteomes" id="UP000009077">
    <property type="component" value="Chromosome"/>
</dbReference>
<feature type="transmembrane region" description="Helical" evidence="1">
    <location>
        <begin position="7"/>
        <end position="26"/>
    </location>
</feature>
<keyword evidence="1" id="KW-0812">Transmembrane</keyword>
<keyword evidence="1" id="KW-0472">Membrane</keyword>
<organism evidence="2 3">
    <name type="scientific">Streptococcus suis (strain BM407)</name>
    <dbReference type="NCBI Taxonomy" id="568814"/>
    <lineage>
        <taxon>Bacteria</taxon>
        <taxon>Bacillati</taxon>
        <taxon>Bacillota</taxon>
        <taxon>Bacilli</taxon>
        <taxon>Lactobacillales</taxon>
        <taxon>Streptococcaceae</taxon>
        <taxon>Streptococcus</taxon>
    </lineage>
</organism>
<protein>
    <submittedName>
        <fullName evidence="2">Membrane protein</fullName>
    </submittedName>
</protein>
<dbReference type="AlphaFoldDB" id="A0A0H3MXT2"/>
<feature type="transmembrane region" description="Helical" evidence="1">
    <location>
        <begin position="32"/>
        <end position="54"/>
    </location>
</feature>
<name>A0A0H3MXT2_STRS4</name>
<dbReference type="KEGG" id="ssb:SSUBM407_1970"/>
<dbReference type="EMBL" id="FM252032">
    <property type="protein sequence ID" value="CAZ56827.1"/>
    <property type="molecule type" value="Genomic_DNA"/>
</dbReference>
<reference evidence="2 3" key="1">
    <citation type="journal article" date="2009" name="PLoS ONE">
        <title>Rapid evolution of virulence and drug resistance in the emerging zoonotic pathogen Streptococcus suis.</title>
        <authorList>
            <person name="Holden M.T.G."/>
            <person name="Hauser H."/>
            <person name="Sanders M."/>
            <person name="Ngo T.H."/>
            <person name="Cherevach I."/>
            <person name="Cronin A."/>
            <person name="Goodhead I."/>
            <person name="Mungall K."/>
            <person name="Quail M.A."/>
            <person name="Price C."/>
            <person name="Rabbinowitsch E."/>
            <person name="Sharp S."/>
            <person name="Croucher N.J."/>
            <person name="Chieu T.B."/>
            <person name="Mai N.T.H."/>
            <person name="Diep T.S."/>
            <person name="Chinh N.T."/>
            <person name="Kehoe M."/>
            <person name="Leigh J.A."/>
            <person name="Ward P.N."/>
            <person name="Dowson C.G."/>
            <person name="Whatmore A.M."/>
            <person name="Chanter N."/>
            <person name="Iversen P."/>
            <person name="Gottschalk M."/>
            <person name="Slater J.D."/>
            <person name="Smith H.E."/>
            <person name="Spratt B.G."/>
            <person name="Xu J."/>
            <person name="Ye C."/>
            <person name="Bentley S."/>
            <person name="Barrell B.G."/>
            <person name="Schultsz C."/>
            <person name="Maskell D.J."/>
            <person name="Parkhill J."/>
        </authorList>
    </citation>
    <scope>NUCLEOTIDE SEQUENCE [LARGE SCALE GENOMIC DNA]</scope>
    <source>
        <strain evidence="2 3">BM407</strain>
    </source>
</reference>
<evidence type="ECO:0000313" key="2">
    <source>
        <dbReference type="EMBL" id="CAZ56827.1"/>
    </source>
</evidence>
<evidence type="ECO:0000256" key="1">
    <source>
        <dbReference type="SAM" id="Phobius"/>
    </source>
</evidence>
<sequence>MECLMKIILTIVYSLGVVWNTLYIAYNVGKLPLLNLLWPAVILVACAINLYFLWTRKQESESMSLS</sequence>
<proteinExistence type="predicted"/>
<accession>A0A0H3MXT2</accession>
<gene>
    <name evidence="2" type="ordered locus">SSUBM407_1970</name>
</gene>
<evidence type="ECO:0000313" key="3">
    <source>
        <dbReference type="Proteomes" id="UP000009077"/>
    </source>
</evidence>
<keyword evidence="1" id="KW-1133">Transmembrane helix</keyword>